<dbReference type="HOGENOM" id="CLU_113772_0_0_1"/>
<dbReference type="SUPFAM" id="SSF50814">
    <property type="entry name" value="Lipocalins"/>
    <property type="match status" value="1"/>
</dbReference>
<evidence type="ECO:0000313" key="3">
    <source>
        <dbReference type="Proteomes" id="UP000014760"/>
    </source>
</evidence>
<dbReference type="EMBL" id="KB310044">
    <property type="protein sequence ID" value="ELT92662.1"/>
    <property type="molecule type" value="Genomic_DNA"/>
</dbReference>
<dbReference type="OMA" id="TRKFRRC"/>
<dbReference type="Proteomes" id="UP000014760">
    <property type="component" value="Unassembled WGS sequence"/>
</dbReference>
<dbReference type="GO" id="GO:0008289">
    <property type="term" value="F:lipid binding"/>
    <property type="evidence" value="ECO:0007669"/>
    <property type="project" value="UniProtKB-KW"/>
</dbReference>
<dbReference type="EMBL" id="AMQN01013213">
    <property type="status" value="NOT_ANNOTATED_CDS"/>
    <property type="molecule type" value="Genomic_DNA"/>
</dbReference>
<proteinExistence type="predicted"/>
<reference evidence="2" key="3">
    <citation type="submission" date="2015-06" db="UniProtKB">
        <authorList>
            <consortium name="EnsemblMetazoa"/>
        </authorList>
    </citation>
    <scope>IDENTIFICATION</scope>
</reference>
<dbReference type="InterPro" id="IPR000463">
    <property type="entry name" value="Fatty_acid-bd"/>
</dbReference>
<evidence type="ECO:0000313" key="2">
    <source>
        <dbReference type="EnsemblMetazoa" id="CapteP19960"/>
    </source>
</evidence>
<reference evidence="1 3" key="2">
    <citation type="journal article" date="2013" name="Nature">
        <title>Insights into bilaterian evolution from three spiralian genomes.</title>
        <authorList>
            <person name="Simakov O."/>
            <person name="Marletaz F."/>
            <person name="Cho S.J."/>
            <person name="Edsinger-Gonzales E."/>
            <person name="Havlak P."/>
            <person name="Hellsten U."/>
            <person name="Kuo D.H."/>
            <person name="Larsson T."/>
            <person name="Lv J."/>
            <person name="Arendt D."/>
            <person name="Savage R."/>
            <person name="Osoegawa K."/>
            <person name="de Jong P."/>
            <person name="Grimwood J."/>
            <person name="Chapman J.A."/>
            <person name="Shapiro H."/>
            <person name="Aerts A."/>
            <person name="Otillar R.P."/>
            <person name="Terry A.Y."/>
            <person name="Boore J.L."/>
            <person name="Grigoriev I.V."/>
            <person name="Lindberg D.R."/>
            <person name="Seaver E.C."/>
            <person name="Weisblat D.A."/>
            <person name="Putnam N.H."/>
            <person name="Rokhsar D.S."/>
        </authorList>
    </citation>
    <scope>NUCLEOTIDE SEQUENCE</scope>
    <source>
        <strain evidence="1 3">I ESC-2004</strain>
    </source>
</reference>
<dbReference type="AlphaFoldDB" id="R7TGP1"/>
<dbReference type="CDD" id="cd00742">
    <property type="entry name" value="FABP"/>
    <property type="match status" value="1"/>
</dbReference>
<organism evidence="1">
    <name type="scientific">Capitella teleta</name>
    <name type="common">Polychaete worm</name>
    <dbReference type="NCBI Taxonomy" id="283909"/>
    <lineage>
        <taxon>Eukaryota</taxon>
        <taxon>Metazoa</taxon>
        <taxon>Spiralia</taxon>
        <taxon>Lophotrochozoa</taxon>
        <taxon>Annelida</taxon>
        <taxon>Polychaeta</taxon>
        <taxon>Sedentaria</taxon>
        <taxon>Scolecida</taxon>
        <taxon>Capitellidae</taxon>
        <taxon>Capitella</taxon>
    </lineage>
</organism>
<dbReference type="PRINTS" id="PR00178">
    <property type="entry name" value="FATTYACIDBP"/>
</dbReference>
<name>R7TGP1_CAPTE</name>
<dbReference type="OrthoDB" id="10016075at2759"/>
<reference evidence="3" key="1">
    <citation type="submission" date="2012-12" db="EMBL/GenBank/DDBJ databases">
        <authorList>
            <person name="Hellsten U."/>
            <person name="Grimwood J."/>
            <person name="Chapman J.A."/>
            <person name="Shapiro H."/>
            <person name="Aerts A."/>
            <person name="Otillar R.P."/>
            <person name="Terry A.Y."/>
            <person name="Boore J.L."/>
            <person name="Simakov O."/>
            <person name="Marletaz F."/>
            <person name="Cho S.-J."/>
            <person name="Edsinger-Gonzales E."/>
            <person name="Havlak P."/>
            <person name="Kuo D.-H."/>
            <person name="Larsson T."/>
            <person name="Lv J."/>
            <person name="Arendt D."/>
            <person name="Savage R."/>
            <person name="Osoegawa K."/>
            <person name="de Jong P."/>
            <person name="Lindberg D.R."/>
            <person name="Seaver E.C."/>
            <person name="Weisblat D.A."/>
            <person name="Putnam N.H."/>
            <person name="Grigoriev I.V."/>
            <person name="Rokhsar D.S."/>
        </authorList>
    </citation>
    <scope>NUCLEOTIDE SEQUENCE</scope>
    <source>
        <strain evidence="3">I ESC-2004</strain>
    </source>
</reference>
<accession>R7TGP1</accession>
<evidence type="ECO:0008006" key="4">
    <source>
        <dbReference type="Google" id="ProtNLM"/>
    </source>
</evidence>
<protein>
    <recommendedName>
        <fullName evidence="4">Cytosolic fatty-acid binding proteins domain-containing protein</fullName>
    </recommendedName>
</protein>
<sequence>MTAFNGKWTLKSSENMDAFMEACGVSAEVRASALPKIDNVGGMVEEYIYDAASNSSKRNIYQNGTLSREGKSISMGKDISDTTLDGRQITARFELPEPTKATRTEQGPGYTSTAIMQIAGNSMTITMTCGSVCAVRKYEKQ</sequence>
<dbReference type="InterPro" id="IPR012674">
    <property type="entry name" value="Calycin"/>
</dbReference>
<keyword evidence="3" id="KW-1185">Reference proteome</keyword>
<dbReference type="Gene3D" id="2.40.128.20">
    <property type="match status" value="1"/>
</dbReference>
<dbReference type="EnsemblMetazoa" id="CapteT19960">
    <property type="protein sequence ID" value="CapteP19960"/>
    <property type="gene ID" value="CapteG19960"/>
</dbReference>
<evidence type="ECO:0000313" key="1">
    <source>
        <dbReference type="EMBL" id="ELT92662.1"/>
    </source>
</evidence>
<gene>
    <name evidence="1" type="ORF">CAPTEDRAFT_19960</name>
</gene>